<dbReference type="InterPro" id="IPR000847">
    <property type="entry name" value="LysR_HTH_N"/>
</dbReference>
<evidence type="ECO:0000256" key="3">
    <source>
        <dbReference type="ARBA" id="ARBA00023125"/>
    </source>
</evidence>
<dbReference type="Pfam" id="PF00126">
    <property type="entry name" value="HTH_1"/>
    <property type="match status" value="1"/>
</dbReference>
<evidence type="ECO:0000313" key="7">
    <source>
        <dbReference type="Proteomes" id="UP000264702"/>
    </source>
</evidence>
<evidence type="ECO:0000256" key="2">
    <source>
        <dbReference type="ARBA" id="ARBA00023015"/>
    </source>
</evidence>
<dbReference type="PRINTS" id="PR00039">
    <property type="entry name" value="HTHLYSR"/>
</dbReference>
<comment type="similarity">
    <text evidence="1">Belongs to the LysR transcriptional regulatory family.</text>
</comment>
<evidence type="ECO:0000259" key="5">
    <source>
        <dbReference type="PROSITE" id="PS50931"/>
    </source>
</evidence>
<keyword evidence="4" id="KW-0804">Transcription</keyword>
<dbReference type="GO" id="GO:0000976">
    <property type="term" value="F:transcription cis-regulatory region binding"/>
    <property type="evidence" value="ECO:0007669"/>
    <property type="project" value="TreeGrafter"/>
</dbReference>
<proteinExistence type="inferred from homology"/>
<gene>
    <name evidence="6" type="ORF">D0Y96_12380</name>
</gene>
<reference evidence="6 7" key="1">
    <citation type="submission" date="2018-08" db="EMBL/GenBank/DDBJ databases">
        <title>Acidipila sp. 4G-K13, an acidobacterium isolated from forest soil.</title>
        <authorList>
            <person name="Gao Z.-H."/>
            <person name="Qiu L.-H."/>
        </authorList>
    </citation>
    <scope>NUCLEOTIDE SEQUENCE [LARGE SCALE GENOMIC DNA]</scope>
    <source>
        <strain evidence="6 7">4G-K13</strain>
    </source>
</reference>
<dbReference type="InterPro" id="IPR036390">
    <property type="entry name" value="WH_DNA-bd_sf"/>
</dbReference>
<accession>A0A372IMM1</accession>
<dbReference type="AlphaFoldDB" id="A0A372IMM1"/>
<sequence>MDGGDAMEVRQLQTFCVLAEELNFTRTAERVNTVQSNVTSQIKALEEELGSPLFDRLAKRVVLTDAGRRFLPHAEQALAAMEQGQRAVKFDAEPSGPLRIGSPESVLTYRLPQVLQMYRKRYPKVELIFRPYGNEPFSELFESGRLDMAIRMSDTAGGGQVLAERLRLERVFFVAHPEDPLAKARAVQPKDLEGQVLLLTESGCSYRLKIDQMMASFNIRPGNVTEFSSVEALKQCVATGMGIGLLPEIVVAAELKKRQIAVLRWTGPKLDIATHILWHKDKWMSPAMQAFLDLLRQKLQEPEGCAADEKQGASRRNGKSSL</sequence>
<dbReference type="GO" id="GO:0003700">
    <property type="term" value="F:DNA-binding transcription factor activity"/>
    <property type="evidence" value="ECO:0007669"/>
    <property type="project" value="InterPro"/>
</dbReference>
<dbReference type="InterPro" id="IPR005119">
    <property type="entry name" value="LysR_subst-bd"/>
</dbReference>
<evidence type="ECO:0000256" key="4">
    <source>
        <dbReference type="ARBA" id="ARBA00023163"/>
    </source>
</evidence>
<dbReference type="Gene3D" id="3.40.190.290">
    <property type="match status" value="1"/>
</dbReference>
<dbReference type="SUPFAM" id="SSF46785">
    <property type="entry name" value="Winged helix' DNA-binding domain"/>
    <property type="match status" value="1"/>
</dbReference>
<dbReference type="EMBL" id="QVQT01000004">
    <property type="protein sequence ID" value="RFU16202.1"/>
    <property type="molecule type" value="Genomic_DNA"/>
</dbReference>
<dbReference type="PROSITE" id="PS50931">
    <property type="entry name" value="HTH_LYSR"/>
    <property type="match status" value="1"/>
</dbReference>
<dbReference type="FunFam" id="1.10.10.10:FF:000001">
    <property type="entry name" value="LysR family transcriptional regulator"/>
    <property type="match status" value="1"/>
</dbReference>
<dbReference type="PANTHER" id="PTHR30126">
    <property type="entry name" value="HTH-TYPE TRANSCRIPTIONAL REGULATOR"/>
    <property type="match status" value="1"/>
</dbReference>
<organism evidence="6 7">
    <name type="scientific">Paracidobacterium acidisoli</name>
    <dbReference type="NCBI Taxonomy" id="2303751"/>
    <lineage>
        <taxon>Bacteria</taxon>
        <taxon>Pseudomonadati</taxon>
        <taxon>Acidobacteriota</taxon>
        <taxon>Terriglobia</taxon>
        <taxon>Terriglobales</taxon>
        <taxon>Acidobacteriaceae</taxon>
        <taxon>Paracidobacterium</taxon>
    </lineage>
</organism>
<dbReference type="PANTHER" id="PTHR30126:SF100">
    <property type="entry name" value="LYSR-FAMILY TRANSCRIPTIONAL REGULATOR"/>
    <property type="match status" value="1"/>
</dbReference>
<dbReference type="Gene3D" id="1.10.10.10">
    <property type="entry name" value="Winged helix-like DNA-binding domain superfamily/Winged helix DNA-binding domain"/>
    <property type="match status" value="1"/>
</dbReference>
<dbReference type="CDD" id="cd05466">
    <property type="entry name" value="PBP2_LTTR_substrate"/>
    <property type="match status" value="1"/>
</dbReference>
<name>A0A372IMM1_9BACT</name>
<dbReference type="Proteomes" id="UP000264702">
    <property type="component" value="Unassembled WGS sequence"/>
</dbReference>
<evidence type="ECO:0000313" key="6">
    <source>
        <dbReference type="EMBL" id="RFU16202.1"/>
    </source>
</evidence>
<keyword evidence="7" id="KW-1185">Reference proteome</keyword>
<protein>
    <submittedName>
        <fullName evidence="6">LysR family transcriptional regulator</fullName>
    </submittedName>
</protein>
<evidence type="ECO:0000256" key="1">
    <source>
        <dbReference type="ARBA" id="ARBA00009437"/>
    </source>
</evidence>
<dbReference type="SUPFAM" id="SSF53850">
    <property type="entry name" value="Periplasmic binding protein-like II"/>
    <property type="match status" value="1"/>
</dbReference>
<keyword evidence="3" id="KW-0238">DNA-binding</keyword>
<comment type="caution">
    <text evidence="6">The sequence shown here is derived from an EMBL/GenBank/DDBJ whole genome shotgun (WGS) entry which is preliminary data.</text>
</comment>
<feature type="domain" description="HTH lysR-type" evidence="5">
    <location>
        <begin position="7"/>
        <end position="64"/>
    </location>
</feature>
<dbReference type="InterPro" id="IPR036388">
    <property type="entry name" value="WH-like_DNA-bd_sf"/>
</dbReference>
<keyword evidence="2" id="KW-0805">Transcription regulation</keyword>
<dbReference type="Pfam" id="PF03466">
    <property type="entry name" value="LysR_substrate"/>
    <property type="match status" value="1"/>
</dbReference>